<organism evidence="2 3">
    <name type="scientific">Krasilnikovia cinnamomea</name>
    <dbReference type="NCBI Taxonomy" id="349313"/>
    <lineage>
        <taxon>Bacteria</taxon>
        <taxon>Bacillati</taxon>
        <taxon>Actinomycetota</taxon>
        <taxon>Actinomycetes</taxon>
        <taxon>Micromonosporales</taxon>
        <taxon>Micromonosporaceae</taxon>
        <taxon>Krasilnikovia</taxon>
    </lineage>
</organism>
<name>A0A4Q7ZG43_9ACTN</name>
<dbReference type="AlphaFoldDB" id="A0A4Q7ZG43"/>
<dbReference type="InterPro" id="IPR000160">
    <property type="entry name" value="GGDEF_dom"/>
</dbReference>
<dbReference type="NCBIfam" id="TIGR00254">
    <property type="entry name" value="GGDEF"/>
    <property type="match status" value="1"/>
</dbReference>
<dbReference type="InterPro" id="IPR043128">
    <property type="entry name" value="Rev_trsase/Diguanyl_cyclase"/>
</dbReference>
<accession>A0A4Q7ZG43</accession>
<evidence type="ECO:0000313" key="2">
    <source>
        <dbReference type="EMBL" id="RZU49301.1"/>
    </source>
</evidence>
<dbReference type="InterPro" id="IPR011990">
    <property type="entry name" value="TPR-like_helical_dom_sf"/>
</dbReference>
<evidence type="ECO:0000259" key="1">
    <source>
        <dbReference type="PROSITE" id="PS50887"/>
    </source>
</evidence>
<comment type="caution">
    <text evidence="2">The sequence shown here is derived from an EMBL/GenBank/DDBJ whole genome shotgun (WGS) entry which is preliminary data.</text>
</comment>
<dbReference type="Gene3D" id="3.30.70.270">
    <property type="match status" value="1"/>
</dbReference>
<proteinExistence type="predicted"/>
<dbReference type="PANTHER" id="PTHR45138">
    <property type="entry name" value="REGULATORY COMPONENTS OF SENSORY TRANSDUCTION SYSTEM"/>
    <property type="match status" value="1"/>
</dbReference>
<dbReference type="CDD" id="cd01949">
    <property type="entry name" value="GGDEF"/>
    <property type="match status" value="1"/>
</dbReference>
<dbReference type="SMART" id="SM00267">
    <property type="entry name" value="GGDEF"/>
    <property type="match status" value="1"/>
</dbReference>
<gene>
    <name evidence="2" type="ORF">EV385_1043</name>
</gene>
<dbReference type="Pfam" id="PF00990">
    <property type="entry name" value="GGDEF"/>
    <property type="match status" value="1"/>
</dbReference>
<dbReference type="PANTHER" id="PTHR45138:SF9">
    <property type="entry name" value="DIGUANYLATE CYCLASE DGCM-RELATED"/>
    <property type="match status" value="1"/>
</dbReference>
<dbReference type="PROSITE" id="PS50887">
    <property type="entry name" value="GGDEF"/>
    <property type="match status" value="1"/>
</dbReference>
<dbReference type="InterPro" id="IPR050469">
    <property type="entry name" value="Diguanylate_Cyclase"/>
</dbReference>
<keyword evidence="3" id="KW-1185">Reference proteome</keyword>
<dbReference type="GO" id="GO:0052621">
    <property type="term" value="F:diguanylate cyclase activity"/>
    <property type="evidence" value="ECO:0007669"/>
    <property type="project" value="TreeGrafter"/>
</dbReference>
<dbReference type="EMBL" id="SHKY01000001">
    <property type="protein sequence ID" value="RZU49301.1"/>
    <property type="molecule type" value="Genomic_DNA"/>
</dbReference>
<evidence type="ECO:0000313" key="3">
    <source>
        <dbReference type="Proteomes" id="UP000292564"/>
    </source>
</evidence>
<dbReference type="Proteomes" id="UP000292564">
    <property type="component" value="Unassembled WGS sequence"/>
</dbReference>
<dbReference type="RefSeq" id="WP_242624716.1">
    <property type="nucleotide sequence ID" value="NZ_SHKY01000001.1"/>
</dbReference>
<dbReference type="SUPFAM" id="SSF55073">
    <property type="entry name" value="Nucleotide cyclase"/>
    <property type="match status" value="1"/>
</dbReference>
<feature type="domain" description="GGDEF" evidence="1">
    <location>
        <begin position="382"/>
        <end position="519"/>
    </location>
</feature>
<dbReference type="InterPro" id="IPR029787">
    <property type="entry name" value="Nucleotide_cyclase"/>
</dbReference>
<dbReference type="Gene3D" id="1.25.40.10">
    <property type="entry name" value="Tetratricopeptide repeat domain"/>
    <property type="match status" value="1"/>
</dbReference>
<reference evidence="2 3" key="1">
    <citation type="submission" date="2019-02" db="EMBL/GenBank/DDBJ databases">
        <title>Sequencing the genomes of 1000 actinobacteria strains.</title>
        <authorList>
            <person name="Klenk H.-P."/>
        </authorList>
    </citation>
    <scope>NUCLEOTIDE SEQUENCE [LARGE SCALE GENOMIC DNA]</scope>
    <source>
        <strain evidence="2 3">DSM 45162</strain>
    </source>
</reference>
<dbReference type="SUPFAM" id="SSF48452">
    <property type="entry name" value="TPR-like"/>
    <property type="match status" value="2"/>
</dbReference>
<protein>
    <submittedName>
        <fullName evidence="2">Diguanylate cyclase (GGDEF)-like protein</fullName>
    </submittedName>
</protein>
<sequence>MDRSVLSAEELSAALLALEDQVVTHIEDCYTAAVELERLAAPLGDEGLLARAQLCAAGMRLRAGDVATATRQIYAIHEWAAQHGDRRLQARTHNACAHAHRLAGDSAKRLEHALSAVELLDDTATPFMQVLHRLGLAEALALNGAMEAARPRFSQAERLGRELQQWRQVTVVLNNWAYIEFTTGELERAEEIANRLLEHAGARGLTLSPAVLDTIGAIQIANGLYAQAEQTLRLCIERWEAGENENADDMAEYQLTLARALRGMGELDRAQAALNSSGALCTERGMPELMVRVHLEQAELYAAGGDHAAAFAEHKASFAARESLRRKERQAQAQTRQVMFETAEARQEAERFREQARHDPLTGLRNRRYVDEELPVLIAADPDLVVAIADVDHFKRINDTLSHDTGDQVLVRVARMLEAGLAAIAPAGFVARIGGEEFLLVLPATPVPSATKYLDEIRCAIGEYGWQDITGALPVTVSIGVAGVSESVPPSQAGALSAADRNLYAAKNAGRNRVVAQTPREFRTRAHRDRDLA</sequence>